<comment type="caution">
    <text evidence="3">The sequence shown here is derived from an EMBL/GenBank/DDBJ whole genome shotgun (WGS) entry which is preliminary data.</text>
</comment>
<accession>J9DN51</accession>
<reference evidence="4" key="2">
    <citation type="submission" date="2015-07" db="EMBL/GenBank/DDBJ databases">
        <title>Contrasting host-pathogen interactions and genome evolution in two generalist and specialist microsporidian pathogens of mosquitoes.</title>
        <authorList>
            <consortium name="The Broad Institute Genomics Platform"/>
            <consortium name="The Broad Institute Genome Sequencing Center for Infectious Disease"/>
            <person name="Cuomo C.A."/>
            <person name="Sanscrainte N.D."/>
            <person name="Goldberg J.M."/>
            <person name="Heiman D."/>
            <person name="Young S."/>
            <person name="Zeng Q."/>
            <person name="Becnel J.J."/>
            <person name="Birren B.W."/>
        </authorList>
    </citation>
    <scope>NUCLEOTIDE SEQUENCE [LARGE SCALE GENOMIC DNA]</scope>
    <source>
        <strain evidence="4">USNM 41457</strain>
    </source>
</reference>
<gene>
    <name evidence="3" type="ORF">EDEG_00259</name>
</gene>
<name>J9DN51_EDHAE</name>
<feature type="signal peptide" evidence="2">
    <location>
        <begin position="1"/>
        <end position="16"/>
    </location>
</feature>
<evidence type="ECO:0000313" key="3">
    <source>
        <dbReference type="EMBL" id="EJW02802.1"/>
    </source>
</evidence>
<reference evidence="3 4" key="1">
    <citation type="submission" date="2011-08" db="EMBL/GenBank/DDBJ databases">
        <authorList>
            <person name="Liu Z.J."/>
            <person name="Shi F.L."/>
            <person name="Lu J.Q."/>
            <person name="Li M."/>
            <person name="Wang Z.L."/>
        </authorList>
    </citation>
    <scope>NUCLEOTIDE SEQUENCE [LARGE SCALE GENOMIC DNA]</scope>
    <source>
        <strain evidence="3 4">USNM 41457</strain>
    </source>
</reference>
<keyword evidence="2" id="KW-0732">Signal</keyword>
<dbReference type="EMBL" id="AFBI03000003">
    <property type="protein sequence ID" value="EJW02802.1"/>
    <property type="molecule type" value="Genomic_DNA"/>
</dbReference>
<sequence length="182" mass="21126">MYVVSIVLFLVCAINAADSNSRDQDLSVVEDKKVRDFETRRKSLGISKLGTEKIKKTVVTKEDFDEEEFKKLATSDMKAKLDSIFAKLRYDTSKYIKLENNIYSSEIYLDFIKLYLKSLAIDSIVRKSWLIARYATNASANKIEKSDFEDYQNLLKELFQKINATKNNIENLKSERSLKLEH</sequence>
<keyword evidence="1" id="KW-0175">Coiled coil</keyword>
<dbReference type="HOGENOM" id="CLU_1481967_0_0_1"/>
<evidence type="ECO:0000256" key="1">
    <source>
        <dbReference type="SAM" id="Coils"/>
    </source>
</evidence>
<dbReference type="InParanoid" id="J9DN51"/>
<protein>
    <submittedName>
        <fullName evidence="3">Uncharacterized protein</fullName>
    </submittedName>
</protein>
<proteinExistence type="predicted"/>
<dbReference type="AlphaFoldDB" id="J9DN51"/>
<evidence type="ECO:0000313" key="4">
    <source>
        <dbReference type="Proteomes" id="UP000003163"/>
    </source>
</evidence>
<feature type="coiled-coil region" evidence="1">
    <location>
        <begin position="148"/>
        <end position="175"/>
    </location>
</feature>
<feature type="chain" id="PRO_5003823025" evidence="2">
    <location>
        <begin position="17"/>
        <end position="182"/>
    </location>
</feature>
<dbReference type="Proteomes" id="UP000003163">
    <property type="component" value="Unassembled WGS sequence"/>
</dbReference>
<evidence type="ECO:0000256" key="2">
    <source>
        <dbReference type="SAM" id="SignalP"/>
    </source>
</evidence>
<organism evidence="3 4">
    <name type="scientific">Edhazardia aedis (strain USNM 41457)</name>
    <name type="common">Microsporidian parasite</name>
    <dbReference type="NCBI Taxonomy" id="1003232"/>
    <lineage>
        <taxon>Eukaryota</taxon>
        <taxon>Fungi</taxon>
        <taxon>Fungi incertae sedis</taxon>
        <taxon>Microsporidia</taxon>
        <taxon>Edhazardia</taxon>
    </lineage>
</organism>
<dbReference type="VEuPathDB" id="MicrosporidiaDB:EDEG_00259"/>
<keyword evidence="4" id="KW-1185">Reference proteome</keyword>